<protein>
    <submittedName>
        <fullName evidence="2">Toprim domain protein</fullName>
    </submittedName>
</protein>
<sequence length="289" mass="32917">MSDLKNFLDSNKYSLRYGEITRFRDPFKSKDNRDIWATQIDWNTYIMGNWSTGEKVVISEEKTISYAEKAEYAYRSLVAEQEAENKKKDVATKVKTIFEMADDASNDHPYLLRKGIDPVDIKQINDMLIIPIYSIGDIVPADELQSIQFIYPDGSKRFAKGGISKGYMLLDNGSTSMFVICEGYATGVSILEHLKQNQITASVIVAFNCHNLLDVGKYIRENFRSSNIEIWADNDASGIGEIKAKEVQEIVGATIKIPPFNEFEKSQGLTDWNDYFNQQNKHNEVHTHV</sequence>
<reference evidence="2 3" key="1">
    <citation type="journal article" date="2015" name="Genome Announc.">
        <title>Genome sequencing of 18 francisella strains to aid in assay development and testing.</title>
        <authorList>
            <person name="Johnson S.L."/>
            <person name="Daligault H.E."/>
            <person name="Davenport K.W."/>
            <person name="Coyne S.R."/>
            <person name="Frey K.G."/>
            <person name="Koroleva G.I."/>
            <person name="Broomall S.M."/>
            <person name="Bishop-Lilly K.A."/>
            <person name="Bruce D.C."/>
            <person name="Chertkov O."/>
            <person name="Freitas T."/>
            <person name="Jaissle J."/>
            <person name="Ladner J.T."/>
            <person name="Rosenzweig C.N."/>
            <person name="Gibbons H.S."/>
            <person name="Palacios G.F."/>
            <person name="Redden C.L."/>
            <person name="Xu Y."/>
            <person name="Minogue T.D."/>
            <person name="Chain P.S."/>
        </authorList>
    </citation>
    <scope>NUCLEOTIDE SEQUENCE [LARGE SCALE GENOMIC DNA]</scope>
    <source>
        <strain evidence="2 3">GA01-2794</strain>
    </source>
</reference>
<evidence type="ECO:0000313" key="3">
    <source>
        <dbReference type="Proteomes" id="UP000031830"/>
    </source>
</evidence>
<dbReference type="RefSeq" id="WP_044526679.1">
    <property type="nucleotide sequence ID" value="NZ_CP009440.1"/>
</dbReference>
<dbReference type="KEGG" id="fpz:LA55_1611"/>
<organism evidence="2 3">
    <name type="scientific">Francisella philomiragia</name>
    <dbReference type="NCBI Taxonomy" id="28110"/>
    <lineage>
        <taxon>Bacteria</taxon>
        <taxon>Pseudomonadati</taxon>
        <taxon>Pseudomonadota</taxon>
        <taxon>Gammaproteobacteria</taxon>
        <taxon>Thiotrichales</taxon>
        <taxon>Francisellaceae</taxon>
        <taxon>Francisella</taxon>
    </lineage>
</organism>
<dbReference type="AlphaFoldDB" id="A0A0B6D580"/>
<dbReference type="InterPro" id="IPR034154">
    <property type="entry name" value="TOPRIM_DnaG/twinkle"/>
</dbReference>
<dbReference type="Pfam" id="PF13362">
    <property type="entry name" value="Toprim_3"/>
    <property type="match status" value="1"/>
</dbReference>
<dbReference type="OrthoDB" id="5604131at2"/>
<dbReference type="InterPro" id="IPR006171">
    <property type="entry name" value="TOPRIM_dom"/>
</dbReference>
<feature type="domain" description="Toprim" evidence="1">
    <location>
        <begin position="178"/>
        <end position="279"/>
    </location>
</feature>
<dbReference type="CDD" id="cd01029">
    <property type="entry name" value="TOPRIM_primases"/>
    <property type="match status" value="1"/>
</dbReference>
<evidence type="ECO:0000259" key="1">
    <source>
        <dbReference type="Pfam" id="PF13362"/>
    </source>
</evidence>
<accession>A0A0B6D580</accession>
<name>A0A0B6D580_9GAMM</name>
<proteinExistence type="predicted"/>
<dbReference type="EMBL" id="CP009440">
    <property type="protein sequence ID" value="AJI54041.1"/>
    <property type="molecule type" value="Genomic_DNA"/>
</dbReference>
<gene>
    <name evidence="2" type="ORF">LA55_1611</name>
</gene>
<evidence type="ECO:0000313" key="2">
    <source>
        <dbReference type="EMBL" id="AJI54041.1"/>
    </source>
</evidence>
<dbReference type="Proteomes" id="UP000031830">
    <property type="component" value="Chromosome"/>
</dbReference>